<name>A0A1H2Y1C9_9EURY</name>
<sequence length="46" mass="5276">MTDDIMKSMLDKMAKDGLLKYNPETDTYDVTELGNQVFNNQEEDSS</sequence>
<protein>
    <submittedName>
        <fullName evidence="1">Uncharacterized protein</fullName>
    </submittedName>
</protein>
<organism evidence="1 2">
    <name type="scientific">Methanohalophilus halophilus</name>
    <dbReference type="NCBI Taxonomy" id="2177"/>
    <lineage>
        <taxon>Archaea</taxon>
        <taxon>Methanobacteriati</taxon>
        <taxon>Methanobacteriota</taxon>
        <taxon>Stenosarchaea group</taxon>
        <taxon>Methanomicrobia</taxon>
        <taxon>Methanosarcinales</taxon>
        <taxon>Methanosarcinaceae</taxon>
        <taxon>Methanohalophilus</taxon>
    </lineage>
</organism>
<proteinExistence type="predicted"/>
<gene>
    <name evidence="1" type="ORF">SAMN04515625_2018</name>
</gene>
<evidence type="ECO:0000313" key="2">
    <source>
        <dbReference type="Proteomes" id="UP000198669"/>
    </source>
</evidence>
<dbReference type="RefSeq" id="WP_157198649.1">
    <property type="nucleotide sequence ID" value="NZ_CP017921.1"/>
</dbReference>
<dbReference type="Proteomes" id="UP000198669">
    <property type="component" value="Unassembled WGS sequence"/>
</dbReference>
<dbReference type="GeneID" id="43321311"/>
<dbReference type="OrthoDB" id="120817at2157"/>
<dbReference type="AlphaFoldDB" id="A0A1H2Y1C9"/>
<evidence type="ECO:0000313" key="1">
    <source>
        <dbReference type="EMBL" id="SDW98514.1"/>
    </source>
</evidence>
<accession>A0A1H2Y1C9</accession>
<dbReference type="EMBL" id="FNMU01000007">
    <property type="protein sequence ID" value="SDW98514.1"/>
    <property type="molecule type" value="Genomic_DNA"/>
</dbReference>
<reference evidence="1 2" key="1">
    <citation type="submission" date="2016-10" db="EMBL/GenBank/DDBJ databases">
        <authorList>
            <person name="de Groot N.N."/>
        </authorList>
    </citation>
    <scope>NUCLEOTIDE SEQUENCE [LARGE SCALE GENOMIC DNA]</scope>
    <source>
        <strain evidence="1 2">Z-7982</strain>
    </source>
</reference>